<evidence type="ECO:0000256" key="1">
    <source>
        <dbReference type="ARBA" id="ARBA00010641"/>
    </source>
</evidence>
<dbReference type="NCBIfam" id="TIGR02937">
    <property type="entry name" value="sigma70-ECF"/>
    <property type="match status" value="1"/>
</dbReference>
<dbReference type="EMBL" id="JRHC01000001">
    <property type="protein sequence ID" value="KJF45098.1"/>
    <property type="molecule type" value="Genomic_DNA"/>
</dbReference>
<dbReference type="InterPro" id="IPR013249">
    <property type="entry name" value="RNA_pol_sigma70_r4_t2"/>
</dbReference>
<keyword evidence="3 6" id="KW-0731">Sigma factor</keyword>
<dbReference type="InterPro" id="IPR039425">
    <property type="entry name" value="RNA_pol_sigma-70-like"/>
</dbReference>
<gene>
    <name evidence="9" type="ORF">LH29_06725</name>
</gene>
<accession>A0A0D8JGW8</accession>
<comment type="caution">
    <text evidence="9">The sequence shown here is derived from an EMBL/GenBank/DDBJ whole genome shotgun (WGS) entry which is preliminary data.</text>
</comment>
<dbReference type="InterPro" id="IPR000838">
    <property type="entry name" value="RNA_pol_sigma70_ECF_CS"/>
</dbReference>
<proteinExistence type="inferred from homology"/>
<name>A0A0D8JGW8_9BACT</name>
<dbReference type="InterPro" id="IPR013325">
    <property type="entry name" value="RNA_pol_sigma_r2"/>
</dbReference>
<evidence type="ECO:0000313" key="10">
    <source>
        <dbReference type="Proteomes" id="UP000032544"/>
    </source>
</evidence>
<dbReference type="GO" id="GO:0016987">
    <property type="term" value="F:sigma factor activity"/>
    <property type="evidence" value="ECO:0007669"/>
    <property type="project" value="UniProtKB-KW"/>
</dbReference>
<protein>
    <recommendedName>
        <fullName evidence="6">RNA polymerase sigma factor</fullName>
    </recommendedName>
</protein>
<dbReference type="STRING" id="1544798.LH29_06725"/>
<dbReference type="AlphaFoldDB" id="A0A0D8JGW8"/>
<dbReference type="Gene3D" id="1.10.1740.10">
    <property type="match status" value="1"/>
</dbReference>
<dbReference type="GO" id="GO:0006352">
    <property type="term" value="P:DNA-templated transcription initiation"/>
    <property type="evidence" value="ECO:0007669"/>
    <property type="project" value="InterPro"/>
</dbReference>
<keyword evidence="4 6" id="KW-0238">DNA-binding</keyword>
<dbReference type="PANTHER" id="PTHR43133:SF46">
    <property type="entry name" value="RNA POLYMERASE SIGMA-70 FACTOR ECF SUBFAMILY"/>
    <property type="match status" value="1"/>
</dbReference>
<dbReference type="NCBIfam" id="TIGR02985">
    <property type="entry name" value="Sig70_bacteroi1"/>
    <property type="match status" value="1"/>
</dbReference>
<dbReference type="InterPro" id="IPR007627">
    <property type="entry name" value="RNA_pol_sigma70_r2"/>
</dbReference>
<organism evidence="9 10">
    <name type="scientific">Draconibacterium sediminis</name>
    <dbReference type="NCBI Taxonomy" id="1544798"/>
    <lineage>
        <taxon>Bacteria</taxon>
        <taxon>Pseudomonadati</taxon>
        <taxon>Bacteroidota</taxon>
        <taxon>Bacteroidia</taxon>
        <taxon>Marinilabiliales</taxon>
        <taxon>Prolixibacteraceae</taxon>
        <taxon>Draconibacterium</taxon>
    </lineage>
</organism>
<dbReference type="GO" id="GO:0003677">
    <property type="term" value="F:DNA binding"/>
    <property type="evidence" value="ECO:0007669"/>
    <property type="project" value="UniProtKB-KW"/>
</dbReference>
<dbReference type="SUPFAM" id="SSF88659">
    <property type="entry name" value="Sigma3 and sigma4 domains of RNA polymerase sigma factors"/>
    <property type="match status" value="1"/>
</dbReference>
<dbReference type="InterPro" id="IPR036388">
    <property type="entry name" value="WH-like_DNA-bd_sf"/>
</dbReference>
<dbReference type="CDD" id="cd06171">
    <property type="entry name" value="Sigma70_r4"/>
    <property type="match status" value="1"/>
</dbReference>
<dbReference type="InterPro" id="IPR014327">
    <property type="entry name" value="RNA_pol_sigma70_bacteroid"/>
</dbReference>
<evidence type="ECO:0000256" key="2">
    <source>
        <dbReference type="ARBA" id="ARBA00023015"/>
    </source>
</evidence>
<dbReference type="PROSITE" id="PS01063">
    <property type="entry name" value="SIGMA70_ECF"/>
    <property type="match status" value="1"/>
</dbReference>
<keyword evidence="5 6" id="KW-0804">Transcription</keyword>
<sequence length="193" mass="22878">MPDKINLDKIIPELSKDNEEPLEELFNYYYPRLYNFSRSILKIEDGIDDILQEVFVKIWQNRDGIKNTATFNSYIFTITRNLLLNELRSRLNKQSTKEEISKLSVAPEYSLMEQIEYTDLKEKVDHIVNELPQRQKEIFILSRTEGLSHKEIAEKLKISTKTVEYHIALAVRFLKDELKGFGLVSLLYFYLFF</sequence>
<evidence type="ECO:0000256" key="6">
    <source>
        <dbReference type="RuleBase" id="RU000716"/>
    </source>
</evidence>
<keyword evidence="10" id="KW-1185">Reference proteome</keyword>
<dbReference type="RefSeq" id="WP_045026931.1">
    <property type="nucleotide sequence ID" value="NZ_JRHC01000001.1"/>
</dbReference>
<reference evidence="9 10" key="1">
    <citation type="submission" date="2014-09" db="EMBL/GenBank/DDBJ databases">
        <title>Draft Genome Sequence of Draconibacterium sp. JN14CK-3.</title>
        <authorList>
            <person name="Dong C."/>
            <person name="Lai Q."/>
            <person name="Shao Z."/>
        </authorList>
    </citation>
    <scope>NUCLEOTIDE SEQUENCE [LARGE SCALE GENOMIC DNA]</scope>
    <source>
        <strain evidence="9 10">JN14CK-3</strain>
    </source>
</reference>
<keyword evidence="2 6" id="KW-0805">Transcription regulation</keyword>
<dbReference type="PANTHER" id="PTHR43133">
    <property type="entry name" value="RNA POLYMERASE ECF-TYPE SIGMA FACTO"/>
    <property type="match status" value="1"/>
</dbReference>
<dbReference type="OrthoDB" id="1493347at2"/>
<dbReference type="InterPro" id="IPR013324">
    <property type="entry name" value="RNA_pol_sigma_r3/r4-like"/>
</dbReference>
<evidence type="ECO:0000259" key="8">
    <source>
        <dbReference type="Pfam" id="PF08281"/>
    </source>
</evidence>
<evidence type="ECO:0000256" key="3">
    <source>
        <dbReference type="ARBA" id="ARBA00023082"/>
    </source>
</evidence>
<dbReference type="Proteomes" id="UP000032544">
    <property type="component" value="Unassembled WGS sequence"/>
</dbReference>
<dbReference type="SUPFAM" id="SSF88946">
    <property type="entry name" value="Sigma2 domain of RNA polymerase sigma factors"/>
    <property type="match status" value="1"/>
</dbReference>
<dbReference type="InterPro" id="IPR014284">
    <property type="entry name" value="RNA_pol_sigma-70_dom"/>
</dbReference>
<evidence type="ECO:0000313" key="9">
    <source>
        <dbReference type="EMBL" id="KJF45098.1"/>
    </source>
</evidence>
<evidence type="ECO:0000256" key="4">
    <source>
        <dbReference type="ARBA" id="ARBA00023125"/>
    </source>
</evidence>
<evidence type="ECO:0000256" key="5">
    <source>
        <dbReference type="ARBA" id="ARBA00023163"/>
    </source>
</evidence>
<comment type="similarity">
    <text evidence="1 6">Belongs to the sigma-70 factor family. ECF subfamily.</text>
</comment>
<dbReference type="Pfam" id="PF04542">
    <property type="entry name" value="Sigma70_r2"/>
    <property type="match status" value="1"/>
</dbReference>
<feature type="domain" description="RNA polymerase sigma factor 70 region 4 type 2" evidence="8">
    <location>
        <begin position="122"/>
        <end position="174"/>
    </location>
</feature>
<evidence type="ECO:0000259" key="7">
    <source>
        <dbReference type="Pfam" id="PF04542"/>
    </source>
</evidence>
<feature type="domain" description="RNA polymerase sigma-70 region 2" evidence="7">
    <location>
        <begin position="25"/>
        <end position="90"/>
    </location>
</feature>
<dbReference type="Gene3D" id="1.10.10.10">
    <property type="entry name" value="Winged helix-like DNA-binding domain superfamily/Winged helix DNA-binding domain"/>
    <property type="match status" value="1"/>
</dbReference>
<dbReference type="Pfam" id="PF08281">
    <property type="entry name" value="Sigma70_r4_2"/>
    <property type="match status" value="1"/>
</dbReference>